<dbReference type="EMBL" id="CAJNOQ010055195">
    <property type="protein sequence ID" value="CAF1659584.1"/>
    <property type="molecule type" value="Genomic_DNA"/>
</dbReference>
<feature type="non-terminal residue" evidence="1">
    <location>
        <position position="1"/>
    </location>
</feature>
<dbReference type="EMBL" id="CAJOBC010128581">
    <property type="protein sequence ID" value="CAF4604263.1"/>
    <property type="molecule type" value="Genomic_DNA"/>
</dbReference>
<dbReference type="Proteomes" id="UP000663829">
    <property type="component" value="Unassembled WGS sequence"/>
</dbReference>
<evidence type="ECO:0000313" key="2">
    <source>
        <dbReference type="EMBL" id="CAF4604263.1"/>
    </source>
</evidence>
<accession>A0A816F775</accession>
<comment type="caution">
    <text evidence="1">The sequence shown here is derived from an EMBL/GenBank/DDBJ whole genome shotgun (WGS) entry which is preliminary data.</text>
</comment>
<organism evidence="1 3">
    <name type="scientific">Didymodactylos carnosus</name>
    <dbReference type="NCBI Taxonomy" id="1234261"/>
    <lineage>
        <taxon>Eukaryota</taxon>
        <taxon>Metazoa</taxon>
        <taxon>Spiralia</taxon>
        <taxon>Gnathifera</taxon>
        <taxon>Rotifera</taxon>
        <taxon>Eurotatoria</taxon>
        <taxon>Bdelloidea</taxon>
        <taxon>Philodinida</taxon>
        <taxon>Philodinidae</taxon>
        <taxon>Didymodactylos</taxon>
    </lineage>
</organism>
<evidence type="ECO:0000313" key="1">
    <source>
        <dbReference type="EMBL" id="CAF1659584.1"/>
    </source>
</evidence>
<protein>
    <submittedName>
        <fullName evidence="1">Uncharacterized protein</fullName>
    </submittedName>
</protein>
<dbReference type="AlphaFoldDB" id="A0A816F775"/>
<dbReference type="Proteomes" id="UP000681722">
    <property type="component" value="Unassembled WGS sequence"/>
</dbReference>
<reference evidence="1" key="1">
    <citation type="submission" date="2021-02" db="EMBL/GenBank/DDBJ databases">
        <authorList>
            <person name="Nowell W R."/>
        </authorList>
    </citation>
    <scope>NUCLEOTIDE SEQUENCE</scope>
</reference>
<keyword evidence="3" id="KW-1185">Reference proteome</keyword>
<gene>
    <name evidence="1" type="ORF">GPM918_LOCUS45921</name>
    <name evidence="2" type="ORF">SRO942_LOCUS48976</name>
</gene>
<sequence length="83" mass="9462">QHKNRTVLECHPHGPGTDPLDDHKQFLSELQQRDIFLPQYLTKLINEETDGSLTLGDLIQNYQSPKNDEESVDSAIALSLLEY</sequence>
<proteinExistence type="predicted"/>
<name>A0A816F775_9BILA</name>
<evidence type="ECO:0000313" key="3">
    <source>
        <dbReference type="Proteomes" id="UP000663829"/>
    </source>
</evidence>